<proteinExistence type="predicted"/>
<sequence length="383" mass="42925">MKHMMDRKTLGELASVQGGICLSIFMPMYPAPPENRQNHIRFKNLVNEAERRCVESRANDAETKHLLGPLRNLLEDPFFWLGGHEGLALYRSSGLFRLFHLPHSVEEACIVSERFHLKPILPLVGNTMPFFLLALDLGESKLFRCDRFGMEQMRLENTPVGLDDALRYDDPEQQLQFHTGTPQGPGKRAAIFHGQGVGVDDAQHKSNIRRFFTQLQKGIHAALKSEEAPLVLAGVEYLHPLYAETNQYPHLIDAGVHGSPSRMTDRELHRKALQLAETVYERRRREALERYDDLAGTSRATADMEEIVKAAFFGRVETLIAAEDRSVRGGFDPAAGMVTVSKEAKDDLIDLAATQTLLHGGDLFMAASKEMPGGRPLSALLRY</sequence>
<dbReference type="AlphaFoldDB" id="A0A7V2F472"/>
<reference evidence="1" key="1">
    <citation type="journal article" date="2020" name="mSystems">
        <title>Genome- and Community-Level Interaction Insights into Carbon Utilization and Element Cycling Functions of Hydrothermarchaeota in Hydrothermal Sediment.</title>
        <authorList>
            <person name="Zhou Z."/>
            <person name="Liu Y."/>
            <person name="Xu W."/>
            <person name="Pan J."/>
            <person name="Luo Z.H."/>
            <person name="Li M."/>
        </authorList>
    </citation>
    <scope>NUCLEOTIDE SEQUENCE [LARGE SCALE GENOMIC DNA]</scope>
    <source>
        <strain evidence="1">SpSt-1233</strain>
    </source>
</reference>
<comment type="caution">
    <text evidence="1">The sequence shown here is derived from an EMBL/GenBank/DDBJ whole genome shotgun (WGS) entry which is preliminary data.</text>
</comment>
<dbReference type="Proteomes" id="UP000886069">
    <property type="component" value="Unassembled WGS sequence"/>
</dbReference>
<accession>A0A7V2F472</accession>
<dbReference type="InterPro" id="IPR040837">
    <property type="entry name" value="Bact_RF_family7"/>
</dbReference>
<organism evidence="1">
    <name type="scientific">Eiseniibacteriota bacterium</name>
    <dbReference type="NCBI Taxonomy" id="2212470"/>
    <lineage>
        <taxon>Bacteria</taxon>
        <taxon>Candidatus Eiseniibacteriota</taxon>
    </lineage>
</organism>
<dbReference type="EMBL" id="DSEC01000477">
    <property type="protein sequence ID" value="HER44134.1"/>
    <property type="molecule type" value="Genomic_DNA"/>
</dbReference>
<evidence type="ECO:0000313" key="1">
    <source>
        <dbReference type="EMBL" id="HER44134.1"/>
    </source>
</evidence>
<dbReference type="Pfam" id="PF18849">
    <property type="entry name" value="baeRF_family7"/>
    <property type="match status" value="1"/>
</dbReference>
<gene>
    <name evidence="1" type="ORF">ENO08_06710</name>
</gene>
<name>A0A7V2F472_UNCEI</name>
<protein>
    <recommendedName>
        <fullName evidence="2">eRF1 domain-containing protein</fullName>
    </recommendedName>
</protein>
<evidence type="ECO:0008006" key="2">
    <source>
        <dbReference type="Google" id="ProtNLM"/>
    </source>
</evidence>